<dbReference type="HOGENOM" id="CLU_2135267_0_0_1"/>
<gene>
    <name evidence="2" type="ORF">K437DRAFT_47916</name>
</gene>
<evidence type="ECO:0000256" key="1">
    <source>
        <dbReference type="SAM" id="MobiDB-lite"/>
    </source>
</evidence>
<organism evidence="2 3">
    <name type="scientific">Tilletiaria anomala (strain ATCC 24038 / CBS 436.72 / UBC 951)</name>
    <dbReference type="NCBI Taxonomy" id="1037660"/>
    <lineage>
        <taxon>Eukaryota</taxon>
        <taxon>Fungi</taxon>
        <taxon>Dikarya</taxon>
        <taxon>Basidiomycota</taxon>
        <taxon>Ustilaginomycotina</taxon>
        <taxon>Exobasidiomycetes</taxon>
        <taxon>Georgefischeriales</taxon>
        <taxon>Tilletiariaceae</taxon>
        <taxon>Tilletiaria</taxon>
    </lineage>
</organism>
<sequence>MRTVVATSTTSVSTSASNLPLGPRLQELPGELHHRKGVHPCREACLDLANRHGDRAAKLRPGSLYGGQESLPVPRFHDRPSVCYVDSDNVAQLLVQHEGTPHACHIRSPYSPS</sequence>
<keyword evidence="3" id="KW-1185">Reference proteome</keyword>
<accession>A0A066VED8</accession>
<protein>
    <submittedName>
        <fullName evidence="2">Uncharacterized protein</fullName>
    </submittedName>
</protein>
<comment type="caution">
    <text evidence="2">The sequence shown here is derived from an EMBL/GenBank/DDBJ whole genome shotgun (WGS) entry which is preliminary data.</text>
</comment>
<dbReference type="EMBL" id="JMSN01000153">
    <property type="protein sequence ID" value="KDN36930.1"/>
    <property type="molecule type" value="Genomic_DNA"/>
</dbReference>
<name>A0A066VED8_TILAU</name>
<dbReference type="AlphaFoldDB" id="A0A066VED8"/>
<proteinExistence type="predicted"/>
<evidence type="ECO:0000313" key="2">
    <source>
        <dbReference type="EMBL" id="KDN36930.1"/>
    </source>
</evidence>
<dbReference type="RefSeq" id="XP_013240211.1">
    <property type="nucleotide sequence ID" value="XM_013384757.1"/>
</dbReference>
<dbReference type="Proteomes" id="UP000027361">
    <property type="component" value="Unassembled WGS sequence"/>
</dbReference>
<dbReference type="GeneID" id="25267527"/>
<dbReference type="InParanoid" id="A0A066VED8"/>
<reference evidence="2 3" key="1">
    <citation type="submission" date="2014-05" db="EMBL/GenBank/DDBJ databases">
        <title>Draft genome sequence of a rare smut relative, Tilletiaria anomala UBC 951.</title>
        <authorList>
            <consortium name="DOE Joint Genome Institute"/>
            <person name="Toome M."/>
            <person name="Kuo A."/>
            <person name="Henrissat B."/>
            <person name="Lipzen A."/>
            <person name="Tritt A."/>
            <person name="Yoshinaga Y."/>
            <person name="Zane M."/>
            <person name="Barry K."/>
            <person name="Grigoriev I.V."/>
            <person name="Spatafora J.W."/>
            <person name="Aimea M.C."/>
        </authorList>
    </citation>
    <scope>NUCLEOTIDE SEQUENCE [LARGE SCALE GENOMIC DNA]</scope>
    <source>
        <strain evidence="2 3">UBC 951</strain>
    </source>
</reference>
<feature type="region of interest" description="Disordered" evidence="1">
    <location>
        <begin position="1"/>
        <end position="24"/>
    </location>
</feature>
<feature type="compositionally biased region" description="Low complexity" evidence="1">
    <location>
        <begin position="1"/>
        <end position="17"/>
    </location>
</feature>
<evidence type="ECO:0000313" key="3">
    <source>
        <dbReference type="Proteomes" id="UP000027361"/>
    </source>
</evidence>